<dbReference type="Pfam" id="PF07707">
    <property type="entry name" value="BACK"/>
    <property type="match status" value="1"/>
</dbReference>
<dbReference type="GO" id="GO:0005856">
    <property type="term" value="C:cytoskeleton"/>
    <property type="evidence" value="ECO:0007669"/>
    <property type="project" value="UniProtKB-SubCell"/>
</dbReference>
<dbReference type="Gene3D" id="1.25.40.420">
    <property type="match status" value="1"/>
</dbReference>
<dbReference type="GO" id="GO:0003779">
    <property type="term" value="F:actin binding"/>
    <property type="evidence" value="ECO:0007669"/>
    <property type="project" value="UniProtKB-KW"/>
</dbReference>
<reference evidence="10" key="2">
    <citation type="submission" date="2021-08" db="EMBL/GenBank/DDBJ databases">
        <authorList>
            <person name="Eriksson T."/>
        </authorList>
    </citation>
    <scope>NUCLEOTIDE SEQUENCE</scope>
    <source>
        <strain evidence="10">Stoneville</strain>
        <tissue evidence="10">Whole head</tissue>
    </source>
</reference>
<dbReference type="CDD" id="cd18235">
    <property type="entry name" value="BTB_POZ_KLHL2-like"/>
    <property type="match status" value="1"/>
</dbReference>
<feature type="region of interest" description="Disordered" evidence="8">
    <location>
        <begin position="28"/>
        <end position="48"/>
    </location>
</feature>
<feature type="region of interest" description="Disordered" evidence="8">
    <location>
        <begin position="660"/>
        <end position="679"/>
    </location>
</feature>
<evidence type="ECO:0000256" key="4">
    <source>
        <dbReference type="ARBA" id="ARBA00022737"/>
    </source>
</evidence>
<dbReference type="InterPro" id="IPR011705">
    <property type="entry name" value="BACK"/>
</dbReference>
<feature type="region of interest" description="Disordered" evidence="8">
    <location>
        <begin position="786"/>
        <end position="807"/>
    </location>
</feature>
<keyword evidence="3" id="KW-0963">Cytoplasm</keyword>
<dbReference type="PANTHER" id="PTHR24412:SF466">
    <property type="entry name" value="RING CANAL KELCH PROTEIN"/>
    <property type="match status" value="1"/>
</dbReference>
<dbReference type="FunFam" id="2.120.10.80:FF:000002">
    <property type="entry name" value="Kelch-like family member 2"/>
    <property type="match status" value="1"/>
</dbReference>
<dbReference type="Gene3D" id="3.30.710.10">
    <property type="entry name" value="Potassium Channel Kv1.1, Chain A"/>
    <property type="match status" value="1"/>
</dbReference>
<dbReference type="AlphaFoldDB" id="A0A8J6HDL2"/>
<evidence type="ECO:0000256" key="3">
    <source>
        <dbReference type="ARBA" id="ARBA00022490"/>
    </source>
</evidence>
<evidence type="ECO:0000256" key="6">
    <source>
        <dbReference type="ARBA" id="ARBA00023203"/>
    </source>
</evidence>
<evidence type="ECO:0000259" key="9">
    <source>
        <dbReference type="PROSITE" id="PS50097"/>
    </source>
</evidence>
<dbReference type="InterPro" id="IPR000210">
    <property type="entry name" value="BTB/POZ_dom"/>
</dbReference>
<feature type="domain" description="BTB" evidence="9">
    <location>
        <begin position="70"/>
        <end position="136"/>
    </location>
</feature>
<dbReference type="SMART" id="SM00875">
    <property type="entry name" value="BACK"/>
    <property type="match status" value="1"/>
</dbReference>
<evidence type="ECO:0000256" key="5">
    <source>
        <dbReference type="ARBA" id="ARBA00022933"/>
    </source>
</evidence>
<dbReference type="SMART" id="SM00612">
    <property type="entry name" value="Kelch"/>
    <property type="match status" value="6"/>
</dbReference>
<gene>
    <name evidence="10" type="ORF">GEV33_010062</name>
</gene>
<sequence length="807" mass="89638">MDLTSDQDNVMERQGSCLLLRCDSQNSLDESSQKQLPRSGGKDKPPYRNYHHTQRAFDAMNLLRKQRLLCDVILVADTVEIPAHKMVLAACSPYFYAMFTSFEESKQDRIVLQEVDHQALQILIEYVYTSEVQVTEDNVQVLLPAANLLQLTDVRDACCEFLQVQLHPTNCLGIRAFADLHGCLELLTHAESYIEQHFTEVVDCEEFLTLSHHQVSKLICSDRLTVPSEEQVFECVITWVQHDLDARHKHLAALMEHVRLPLMSQEYLMQHVEEEPLLKADLQCKDYIIEALKYHLLKGDSKTTFRTPRTKPRQPVGLPKVLLVVGGQAPKAIRSVECFDFKEEKWYQVAEMPTRRCRAGLAVLHGKVYAVGGFNGSLRVRTVDVYDAALDQWSTCDHMEARRSTLGVAVLGNCIYAVGGFDGSTGLNTAEMFDPTTQKWRSIAPMSTRRSSVGVGVLYGLLYAVGGYDGASRQCLSSVECYTPEIDCWTSVPDMGCRRSGAGVGVLEGILYAVGGHDGPQVRKSVEAYDPAKRMWSPVSDMTFCRRNAGVVALNGFLYVVGGDDGCSNLSSVEVYNPKTDAWTMLPSCMGIGRSYAGGQQRRRDVVYAKLLCSYANCDENSNAEGAVGYDHQPIIYETIDPNASIQEDENIYETIEDMRQEGAAPPPPPAPPADEQQSIYDVNPDVPSCSTYGRIGNAYGRIDIIGHGIGRIERHLSSSCGSINSNHYALESIYGTNAADSTGRISKISVQWLLANKWLPLWIANTETGRDYRIIDFLLAQRADSEESLGGDHDGQPPNEQGPSQS</sequence>
<dbReference type="PANTHER" id="PTHR24412">
    <property type="entry name" value="KELCH PROTEIN"/>
    <property type="match status" value="1"/>
</dbReference>
<evidence type="ECO:0000256" key="8">
    <source>
        <dbReference type="SAM" id="MobiDB-lite"/>
    </source>
</evidence>
<dbReference type="CDD" id="cd18445">
    <property type="entry name" value="BACK_KLHL2_like"/>
    <property type="match status" value="1"/>
</dbReference>
<dbReference type="Pfam" id="PF01344">
    <property type="entry name" value="Kelch_1"/>
    <property type="match status" value="6"/>
</dbReference>
<evidence type="ECO:0000256" key="7">
    <source>
        <dbReference type="ARBA" id="ARBA00023212"/>
    </source>
</evidence>
<dbReference type="InterPro" id="IPR015915">
    <property type="entry name" value="Kelch-typ_b-propeller"/>
</dbReference>
<keyword evidence="5" id="KW-0712">Selenocysteine</keyword>
<keyword evidence="7" id="KW-0206">Cytoskeleton</keyword>
<dbReference type="Gene3D" id="2.120.10.80">
    <property type="entry name" value="Kelch-type beta propeller"/>
    <property type="match status" value="1"/>
</dbReference>
<dbReference type="SUPFAM" id="SSF54695">
    <property type="entry name" value="POZ domain"/>
    <property type="match status" value="1"/>
</dbReference>
<evidence type="ECO:0000313" key="11">
    <source>
        <dbReference type="Proteomes" id="UP000719412"/>
    </source>
</evidence>
<proteinExistence type="predicted"/>
<evidence type="ECO:0000256" key="1">
    <source>
        <dbReference type="ARBA" id="ARBA00004245"/>
    </source>
</evidence>
<comment type="caution">
    <text evidence="10">The sequence shown here is derived from an EMBL/GenBank/DDBJ whole genome shotgun (WGS) entry which is preliminary data.</text>
</comment>
<name>A0A8J6HDL2_TENMO</name>
<reference evidence="10" key="1">
    <citation type="journal article" date="2020" name="J Insects Food Feed">
        <title>The yellow mealworm (Tenebrio molitor) genome: a resource for the emerging insects as food and feed industry.</title>
        <authorList>
            <person name="Eriksson T."/>
            <person name="Andere A."/>
            <person name="Kelstrup H."/>
            <person name="Emery V."/>
            <person name="Picard C."/>
        </authorList>
    </citation>
    <scope>NUCLEOTIDE SEQUENCE</scope>
    <source>
        <strain evidence="10">Stoneville</strain>
        <tissue evidence="10">Whole head</tissue>
    </source>
</reference>
<evidence type="ECO:0000256" key="2">
    <source>
        <dbReference type="ARBA" id="ARBA00022441"/>
    </source>
</evidence>
<evidence type="ECO:0000313" key="10">
    <source>
        <dbReference type="EMBL" id="KAH0812734.1"/>
    </source>
</evidence>
<dbReference type="Pfam" id="PF00651">
    <property type="entry name" value="BTB"/>
    <property type="match status" value="1"/>
</dbReference>
<dbReference type="InterPro" id="IPR011333">
    <property type="entry name" value="SKP1/BTB/POZ_sf"/>
</dbReference>
<dbReference type="PROSITE" id="PS50097">
    <property type="entry name" value="BTB"/>
    <property type="match status" value="1"/>
</dbReference>
<dbReference type="Proteomes" id="UP000719412">
    <property type="component" value="Unassembled WGS sequence"/>
</dbReference>
<dbReference type="FunFam" id="3.30.710.10:FF:000001">
    <property type="entry name" value="Kelch-like family member 20"/>
    <property type="match status" value="1"/>
</dbReference>
<keyword evidence="6" id="KW-0009">Actin-binding</keyword>
<dbReference type="InterPro" id="IPR006652">
    <property type="entry name" value="Kelch_1"/>
</dbReference>
<dbReference type="EMBL" id="JABDTM020025823">
    <property type="protein sequence ID" value="KAH0812734.1"/>
    <property type="molecule type" value="Genomic_DNA"/>
</dbReference>
<keyword evidence="11" id="KW-1185">Reference proteome</keyword>
<keyword evidence="2" id="KW-0880">Kelch repeat</keyword>
<keyword evidence="4" id="KW-0677">Repeat</keyword>
<dbReference type="SUPFAM" id="SSF117281">
    <property type="entry name" value="Kelch motif"/>
    <property type="match status" value="1"/>
</dbReference>
<comment type="subcellular location">
    <subcellularLocation>
        <location evidence="1">Cytoplasm</location>
        <location evidence="1">Cytoskeleton</location>
    </subcellularLocation>
</comment>
<organism evidence="10 11">
    <name type="scientific">Tenebrio molitor</name>
    <name type="common">Yellow mealworm beetle</name>
    <dbReference type="NCBI Taxonomy" id="7067"/>
    <lineage>
        <taxon>Eukaryota</taxon>
        <taxon>Metazoa</taxon>
        <taxon>Ecdysozoa</taxon>
        <taxon>Arthropoda</taxon>
        <taxon>Hexapoda</taxon>
        <taxon>Insecta</taxon>
        <taxon>Pterygota</taxon>
        <taxon>Neoptera</taxon>
        <taxon>Endopterygota</taxon>
        <taxon>Coleoptera</taxon>
        <taxon>Polyphaga</taxon>
        <taxon>Cucujiformia</taxon>
        <taxon>Tenebrionidae</taxon>
        <taxon>Tenebrio</taxon>
    </lineage>
</organism>
<accession>A0A8J6HDL2</accession>
<dbReference type="FunFam" id="1.25.40.420:FF:000001">
    <property type="entry name" value="Kelch-like family member 12"/>
    <property type="match status" value="1"/>
</dbReference>
<protein>
    <recommendedName>
        <fullName evidence="9">BTB domain-containing protein</fullName>
    </recommendedName>
</protein>
<dbReference type="SMART" id="SM00225">
    <property type="entry name" value="BTB"/>
    <property type="match status" value="1"/>
</dbReference>